<dbReference type="OrthoDB" id="10614672at2759"/>
<evidence type="ECO:0000313" key="2">
    <source>
        <dbReference type="EMBL" id="TFK00501.1"/>
    </source>
</evidence>
<dbReference type="AlphaFoldDB" id="A0A4D9DSF0"/>
<keyword evidence="3" id="KW-1185">Reference proteome</keyword>
<name>A0A4D9DSF0_9SAUR</name>
<organism evidence="2 3">
    <name type="scientific">Platysternon megacephalum</name>
    <name type="common">big-headed turtle</name>
    <dbReference type="NCBI Taxonomy" id="55544"/>
    <lineage>
        <taxon>Eukaryota</taxon>
        <taxon>Metazoa</taxon>
        <taxon>Chordata</taxon>
        <taxon>Craniata</taxon>
        <taxon>Vertebrata</taxon>
        <taxon>Euteleostomi</taxon>
        <taxon>Archelosauria</taxon>
        <taxon>Testudinata</taxon>
        <taxon>Testudines</taxon>
        <taxon>Cryptodira</taxon>
        <taxon>Durocryptodira</taxon>
        <taxon>Testudinoidea</taxon>
        <taxon>Platysternidae</taxon>
        <taxon>Platysternon</taxon>
    </lineage>
</organism>
<reference evidence="2 3" key="1">
    <citation type="submission" date="2019-04" db="EMBL/GenBank/DDBJ databases">
        <title>Draft genome of the big-headed turtle Platysternon megacephalum.</title>
        <authorList>
            <person name="Gong S."/>
        </authorList>
    </citation>
    <scope>NUCLEOTIDE SEQUENCE [LARGE SCALE GENOMIC DNA]</scope>
    <source>
        <strain evidence="2">DO16091913</strain>
        <tissue evidence="2">Muscle</tissue>
    </source>
</reference>
<gene>
    <name evidence="2" type="ORF">DR999_PMT17355</name>
</gene>
<dbReference type="EMBL" id="QXTE01000268">
    <property type="protein sequence ID" value="TFK00501.1"/>
    <property type="molecule type" value="Genomic_DNA"/>
</dbReference>
<comment type="caution">
    <text evidence="2">The sequence shown here is derived from an EMBL/GenBank/DDBJ whole genome shotgun (WGS) entry which is preliminary data.</text>
</comment>
<dbReference type="Proteomes" id="UP000297703">
    <property type="component" value="Unassembled WGS sequence"/>
</dbReference>
<feature type="region of interest" description="Disordered" evidence="1">
    <location>
        <begin position="1"/>
        <end position="61"/>
    </location>
</feature>
<sequence length="103" mass="10857">MRTSKAMTQLKEIATTAPVDSPDPIAAPRGGSQGRGRSRPWERQASLLPIDPGASACSGRDPWPNDGDGCAHPKCIGRGGGERLGLEVALKPRLQASPRCFLP</sequence>
<evidence type="ECO:0000256" key="1">
    <source>
        <dbReference type="SAM" id="MobiDB-lite"/>
    </source>
</evidence>
<accession>A0A4D9DSF0</accession>
<protein>
    <submittedName>
        <fullName evidence="2">5-oxoprolinase</fullName>
    </submittedName>
</protein>
<evidence type="ECO:0000313" key="3">
    <source>
        <dbReference type="Proteomes" id="UP000297703"/>
    </source>
</evidence>
<reference evidence="2 3" key="2">
    <citation type="submission" date="2019-04" db="EMBL/GenBank/DDBJ databases">
        <title>The genome sequence of big-headed turtle.</title>
        <authorList>
            <person name="Gong S."/>
        </authorList>
    </citation>
    <scope>NUCLEOTIDE SEQUENCE [LARGE SCALE GENOMIC DNA]</scope>
    <source>
        <strain evidence="2">DO16091913</strain>
        <tissue evidence="2">Muscle</tissue>
    </source>
</reference>
<proteinExistence type="predicted"/>